<evidence type="ECO:0000256" key="1">
    <source>
        <dbReference type="ARBA" id="ARBA00010914"/>
    </source>
</evidence>
<evidence type="ECO:0000256" key="5">
    <source>
        <dbReference type="ARBA" id="ARBA00023014"/>
    </source>
</evidence>
<evidence type="ECO:0000256" key="2">
    <source>
        <dbReference type="ARBA" id="ARBA00022714"/>
    </source>
</evidence>
<dbReference type="RefSeq" id="WP_146792524.1">
    <property type="nucleotide sequence ID" value="NZ_BJUU01000002.1"/>
</dbReference>
<dbReference type="PANTHER" id="PTHR23426:SF65">
    <property type="entry name" value="FERREDOXIN-2, MITOCHONDRIAL"/>
    <property type="match status" value="1"/>
</dbReference>
<dbReference type="Proteomes" id="UP000321749">
    <property type="component" value="Unassembled WGS sequence"/>
</dbReference>
<dbReference type="Gene3D" id="3.10.20.30">
    <property type="match status" value="1"/>
</dbReference>
<keyword evidence="9" id="KW-1185">Reference proteome</keyword>
<dbReference type="PANTHER" id="PTHR23426">
    <property type="entry name" value="FERREDOXIN/ADRENODOXIN"/>
    <property type="match status" value="1"/>
</dbReference>
<evidence type="ECO:0000256" key="6">
    <source>
        <dbReference type="ARBA" id="ARBA00034078"/>
    </source>
</evidence>
<dbReference type="PROSITE" id="PS51085">
    <property type="entry name" value="2FE2S_FER_2"/>
    <property type="match status" value="1"/>
</dbReference>
<gene>
    <name evidence="8" type="primary">fdx</name>
    <name evidence="8" type="ORF">ABA31_05000</name>
</gene>
<proteinExistence type="inferred from homology"/>
<dbReference type="InterPro" id="IPR012675">
    <property type="entry name" value="Beta-grasp_dom_sf"/>
</dbReference>
<evidence type="ECO:0000259" key="7">
    <source>
        <dbReference type="PROSITE" id="PS51085"/>
    </source>
</evidence>
<keyword evidence="5" id="KW-0411">Iron-sulfur</keyword>
<dbReference type="InterPro" id="IPR036010">
    <property type="entry name" value="2Fe-2S_ferredoxin-like_sf"/>
</dbReference>
<dbReference type="InterPro" id="IPR001055">
    <property type="entry name" value="Adrenodoxin-like"/>
</dbReference>
<protein>
    <submittedName>
        <fullName evidence="8">Ferredoxin</fullName>
    </submittedName>
</protein>
<dbReference type="AlphaFoldDB" id="A0AA87RE69"/>
<accession>A0AA87RE69</accession>
<evidence type="ECO:0000313" key="9">
    <source>
        <dbReference type="Proteomes" id="UP000321749"/>
    </source>
</evidence>
<keyword evidence="2" id="KW-0001">2Fe-2S</keyword>
<evidence type="ECO:0000256" key="4">
    <source>
        <dbReference type="ARBA" id="ARBA00023004"/>
    </source>
</evidence>
<evidence type="ECO:0000313" key="8">
    <source>
        <dbReference type="EMBL" id="GEK79149.1"/>
    </source>
</evidence>
<name>A0AA87RE69_9MICO</name>
<sequence>MNVNVNFFEQPDEKHVSIQASDGENLMRVAVSNGVGGVVGECGGEMSCATCHVFVHESWSGRLPPASADEIDLLETSDAYDSERSRLSCQIELREELDGIDIYVAPEN</sequence>
<organism evidence="8 9">
    <name type="scientific">Agrococcus baldri</name>
    <dbReference type="NCBI Taxonomy" id="153730"/>
    <lineage>
        <taxon>Bacteria</taxon>
        <taxon>Bacillati</taxon>
        <taxon>Actinomycetota</taxon>
        <taxon>Actinomycetes</taxon>
        <taxon>Micrococcales</taxon>
        <taxon>Microbacteriaceae</taxon>
        <taxon>Agrococcus</taxon>
    </lineage>
</organism>
<dbReference type="GO" id="GO:0140647">
    <property type="term" value="P:P450-containing electron transport chain"/>
    <property type="evidence" value="ECO:0007669"/>
    <property type="project" value="InterPro"/>
</dbReference>
<reference evidence="8 9" key="1">
    <citation type="submission" date="2019-07" db="EMBL/GenBank/DDBJ databases">
        <title>Whole genome shotgun sequence of Agrococcus baldri NBRC 103055.</title>
        <authorList>
            <person name="Hosoyama A."/>
            <person name="Uohara A."/>
            <person name="Ohji S."/>
            <person name="Ichikawa N."/>
        </authorList>
    </citation>
    <scope>NUCLEOTIDE SEQUENCE [LARGE SCALE GENOMIC DNA]</scope>
    <source>
        <strain evidence="8 9">NBRC 103055</strain>
    </source>
</reference>
<keyword evidence="4" id="KW-0408">Iron</keyword>
<dbReference type="GO" id="GO:0051537">
    <property type="term" value="F:2 iron, 2 sulfur cluster binding"/>
    <property type="evidence" value="ECO:0007669"/>
    <property type="project" value="UniProtKB-KW"/>
</dbReference>
<evidence type="ECO:0000256" key="3">
    <source>
        <dbReference type="ARBA" id="ARBA00022723"/>
    </source>
</evidence>
<dbReference type="GO" id="GO:0009055">
    <property type="term" value="F:electron transfer activity"/>
    <property type="evidence" value="ECO:0007669"/>
    <property type="project" value="TreeGrafter"/>
</dbReference>
<dbReference type="GO" id="GO:0046872">
    <property type="term" value="F:metal ion binding"/>
    <property type="evidence" value="ECO:0007669"/>
    <property type="project" value="UniProtKB-KW"/>
</dbReference>
<feature type="domain" description="2Fe-2S ferredoxin-type" evidence="7">
    <location>
        <begin position="3"/>
        <end position="108"/>
    </location>
</feature>
<dbReference type="Pfam" id="PF00111">
    <property type="entry name" value="Fer2"/>
    <property type="match status" value="1"/>
</dbReference>
<dbReference type="InterPro" id="IPR001041">
    <property type="entry name" value="2Fe-2S_ferredoxin-type"/>
</dbReference>
<keyword evidence="3" id="KW-0479">Metal-binding</keyword>
<comment type="cofactor">
    <cofactor evidence="6">
        <name>[2Fe-2S] cluster</name>
        <dbReference type="ChEBI" id="CHEBI:190135"/>
    </cofactor>
</comment>
<comment type="caution">
    <text evidence="8">The sequence shown here is derived from an EMBL/GenBank/DDBJ whole genome shotgun (WGS) entry which is preliminary data.</text>
</comment>
<dbReference type="EMBL" id="BJUU01000002">
    <property type="protein sequence ID" value="GEK79149.1"/>
    <property type="molecule type" value="Genomic_DNA"/>
</dbReference>
<dbReference type="PRINTS" id="PR00355">
    <property type="entry name" value="ADRENODOXIN"/>
</dbReference>
<dbReference type="SUPFAM" id="SSF54292">
    <property type="entry name" value="2Fe-2S ferredoxin-like"/>
    <property type="match status" value="1"/>
</dbReference>
<comment type="similarity">
    <text evidence="1">Belongs to the adrenodoxin/putidaredoxin family.</text>
</comment>